<feature type="compositionally biased region" description="Polar residues" evidence="1">
    <location>
        <begin position="80"/>
        <end position="100"/>
    </location>
</feature>
<name>A0A0G4N283_VERLO</name>
<feature type="compositionally biased region" description="Basic and acidic residues" evidence="1">
    <location>
        <begin position="121"/>
        <end position="130"/>
    </location>
</feature>
<organism evidence="2 3">
    <name type="scientific">Verticillium longisporum</name>
    <name type="common">Verticillium dahliae var. longisporum</name>
    <dbReference type="NCBI Taxonomy" id="100787"/>
    <lineage>
        <taxon>Eukaryota</taxon>
        <taxon>Fungi</taxon>
        <taxon>Dikarya</taxon>
        <taxon>Ascomycota</taxon>
        <taxon>Pezizomycotina</taxon>
        <taxon>Sordariomycetes</taxon>
        <taxon>Hypocreomycetidae</taxon>
        <taxon>Glomerellales</taxon>
        <taxon>Plectosphaerellaceae</taxon>
        <taxon>Verticillium</taxon>
    </lineage>
</organism>
<protein>
    <submittedName>
        <fullName evidence="2">Uncharacterized protein</fullName>
    </submittedName>
</protein>
<evidence type="ECO:0000313" key="3">
    <source>
        <dbReference type="Proteomes" id="UP000044602"/>
    </source>
</evidence>
<dbReference type="Proteomes" id="UP000044602">
    <property type="component" value="Unassembled WGS sequence"/>
</dbReference>
<dbReference type="AlphaFoldDB" id="A0A0G4N283"/>
<dbReference type="EMBL" id="CVQH01026305">
    <property type="protein sequence ID" value="CRK40415.1"/>
    <property type="molecule type" value="Genomic_DNA"/>
</dbReference>
<sequence>MYVQSAPEDAHQQLVAWRPMSQRRSSTRQQQRQHLHEPCCKTTDMAKPSLHLPSGPMSNDLAALQPAHTANMNHPPAHRTQPSSQTVGQQSAGTTTNNKTFKVMRRRRRYTSFLQDLNPSPRRETADRRPQKGAQDLTGAI</sequence>
<evidence type="ECO:0000313" key="2">
    <source>
        <dbReference type="EMBL" id="CRK40415.1"/>
    </source>
</evidence>
<accession>A0A0G4N283</accession>
<keyword evidence="3" id="KW-1185">Reference proteome</keyword>
<proteinExistence type="predicted"/>
<feature type="region of interest" description="Disordered" evidence="1">
    <location>
        <begin position="1"/>
        <end position="141"/>
    </location>
</feature>
<reference evidence="2 3" key="1">
    <citation type="submission" date="2015-05" db="EMBL/GenBank/DDBJ databases">
        <authorList>
            <person name="Wang D.B."/>
            <person name="Wang M."/>
        </authorList>
    </citation>
    <scope>NUCLEOTIDE SEQUENCE [LARGE SCALE GENOMIC DNA]</scope>
    <source>
        <strain evidence="2">VL1</strain>
    </source>
</reference>
<evidence type="ECO:0000256" key="1">
    <source>
        <dbReference type="SAM" id="MobiDB-lite"/>
    </source>
</evidence>
<feature type="compositionally biased region" description="Low complexity" evidence="1">
    <location>
        <begin position="22"/>
        <end position="32"/>
    </location>
</feature>
<gene>
    <name evidence="2" type="ORF">BN1708_008205</name>
</gene>